<organism evidence="5 6">
    <name type="scientific">Halobacillus yeomjeoni</name>
    <dbReference type="NCBI Taxonomy" id="311194"/>
    <lineage>
        <taxon>Bacteria</taxon>
        <taxon>Bacillati</taxon>
        <taxon>Bacillota</taxon>
        <taxon>Bacilli</taxon>
        <taxon>Bacillales</taxon>
        <taxon>Bacillaceae</taxon>
        <taxon>Halobacillus</taxon>
    </lineage>
</organism>
<proteinExistence type="predicted"/>
<feature type="transmembrane region" description="Helical" evidence="1">
    <location>
        <begin position="325"/>
        <end position="347"/>
    </location>
</feature>
<keyword evidence="1" id="KW-1133">Transmembrane helix</keyword>
<evidence type="ECO:0000313" key="5">
    <source>
        <dbReference type="EMBL" id="MBH0231333.1"/>
    </source>
</evidence>
<dbReference type="Proteomes" id="UP000614490">
    <property type="component" value="Unassembled WGS sequence"/>
</dbReference>
<gene>
    <name evidence="5" type="ORF">H0267_13980</name>
</gene>
<feature type="domain" description="WxL Interacting Protein peptidoglycan binding" evidence="3">
    <location>
        <begin position="35"/>
        <end position="152"/>
    </location>
</feature>
<name>A0A931HXJ1_9BACI</name>
<keyword evidence="1" id="KW-0812">Transmembrane</keyword>
<accession>A0A931HXJ1</accession>
<feature type="signal peptide" evidence="2">
    <location>
        <begin position="1"/>
        <end position="27"/>
    </location>
</feature>
<dbReference type="AlphaFoldDB" id="A0A931HXJ1"/>
<evidence type="ECO:0000259" key="4">
    <source>
        <dbReference type="Pfam" id="PF11797"/>
    </source>
</evidence>
<feature type="chain" id="PRO_5036677646" evidence="2">
    <location>
        <begin position="28"/>
        <end position="355"/>
    </location>
</feature>
<keyword evidence="6" id="KW-1185">Reference proteome</keyword>
<dbReference type="InterPro" id="IPR010317">
    <property type="entry name" value="WxLIP_PGBD"/>
</dbReference>
<dbReference type="InterPro" id="IPR021759">
    <property type="entry name" value="WxLIP_HBD"/>
</dbReference>
<keyword evidence="1" id="KW-0472">Membrane</keyword>
<reference evidence="5 6" key="1">
    <citation type="journal article" date="2005" name="Int. J. Syst. Evol. Microbiol.">
        <title>Halobacillus yeomjeoni sp. nov., isolated from a marine solar saltern in Korea.</title>
        <authorList>
            <person name="Yoon J.H."/>
            <person name="Kang S.J."/>
            <person name="Lee C.H."/>
            <person name="Oh H.W."/>
            <person name="Oh T.K."/>
        </authorList>
    </citation>
    <scope>NUCLEOTIDE SEQUENCE [LARGE SCALE GENOMIC DNA]</scope>
    <source>
        <strain evidence="5 6">KCTC 3957</strain>
    </source>
</reference>
<comment type="caution">
    <text evidence="5">The sequence shown here is derived from an EMBL/GenBank/DDBJ whole genome shotgun (WGS) entry which is preliminary data.</text>
</comment>
<evidence type="ECO:0000256" key="2">
    <source>
        <dbReference type="SAM" id="SignalP"/>
    </source>
</evidence>
<sequence length="355" mass="39759">MKFKRSFTLTTMLFICFFLPSNFEVYANEKPPIYVEPVYPQNQNKEVEGYFDLSVQPGDSQQLKFRVENNWETSIEVMVMPANAYTHPSGGIVYFDNMNPEESYINEPEFHMADNIETPESVIIPPKDTVEIPVTLKVPELNKGELVGGVRFVVDGGTNKAEHTIAEEKTAQFQIKTLMATEIGVKLSLPEKAEPSYRFGKAGFVGKSTHAYIELINDAPLIQESIDATYEVTDQEGRTLFSGSIDSVKMAPKTTVQYPIPWTAETIEDGTYTLHITSTIDNEQVPTTREITIQQDELMDYQKQTAQPGNPDVQLKGVILSLPEMIALIFGVIVLGIAGTLISLKLLRKRKRPAN</sequence>
<keyword evidence="2" id="KW-0732">Signal</keyword>
<dbReference type="Pfam" id="PF06030">
    <property type="entry name" value="WxLIP_PGBD"/>
    <property type="match status" value="1"/>
</dbReference>
<protein>
    <submittedName>
        <fullName evidence="5">DUF916 domain-containing protein</fullName>
    </submittedName>
</protein>
<dbReference type="EMBL" id="JADZSC010000003">
    <property type="protein sequence ID" value="MBH0231333.1"/>
    <property type="molecule type" value="Genomic_DNA"/>
</dbReference>
<dbReference type="Pfam" id="PF11797">
    <property type="entry name" value="WxLIP_HBD"/>
    <property type="match status" value="1"/>
</dbReference>
<evidence type="ECO:0000313" key="6">
    <source>
        <dbReference type="Proteomes" id="UP000614490"/>
    </source>
</evidence>
<feature type="domain" description="WxL Interacting Protein host binding" evidence="4">
    <location>
        <begin position="172"/>
        <end position="301"/>
    </location>
</feature>
<evidence type="ECO:0000259" key="3">
    <source>
        <dbReference type="Pfam" id="PF06030"/>
    </source>
</evidence>
<dbReference type="RefSeq" id="WP_197317960.1">
    <property type="nucleotide sequence ID" value="NZ_JADZSC010000003.1"/>
</dbReference>
<evidence type="ECO:0000256" key="1">
    <source>
        <dbReference type="SAM" id="Phobius"/>
    </source>
</evidence>